<feature type="compositionally biased region" description="Low complexity" evidence="2">
    <location>
        <begin position="185"/>
        <end position="197"/>
    </location>
</feature>
<organism evidence="3 4">
    <name type="scientific">Rhodotorula taiwanensis</name>
    <dbReference type="NCBI Taxonomy" id="741276"/>
    <lineage>
        <taxon>Eukaryota</taxon>
        <taxon>Fungi</taxon>
        <taxon>Dikarya</taxon>
        <taxon>Basidiomycota</taxon>
        <taxon>Pucciniomycotina</taxon>
        <taxon>Microbotryomycetes</taxon>
        <taxon>Sporidiobolales</taxon>
        <taxon>Sporidiobolaceae</taxon>
        <taxon>Rhodotorula</taxon>
    </lineage>
</organism>
<dbReference type="InterPro" id="IPR006735">
    <property type="entry name" value="Rtf2"/>
</dbReference>
<comment type="similarity">
    <text evidence="1">Belongs to the rtf2 family.</text>
</comment>
<feature type="region of interest" description="Disordered" evidence="2">
    <location>
        <begin position="1"/>
        <end position="23"/>
    </location>
</feature>
<feature type="compositionally biased region" description="Polar residues" evidence="2">
    <location>
        <begin position="351"/>
        <end position="361"/>
    </location>
</feature>
<name>A0A2S5B901_9BASI</name>
<feature type="region of interest" description="Disordered" evidence="2">
    <location>
        <begin position="101"/>
        <end position="135"/>
    </location>
</feature>
<dbReference type="InterPro" id="IPR027799">
    <property type="entry name" value="Rtf2_RING-finger"/>
</dbReference>
<evidence type="ECO:0000256" key="1">
    <source>
        <dbReference type="ARBA" id="ARBA00009885"/>
    </source>
</evidence>
<comment type="caution">
    <text evidence="3">The sequence shown here is derived from an EMBL/GenBank/DDBJ whole genome shotgun (WGS) entry which is preliminary data.</text>
</comment>
<evidence type="ECO:0000313" key="4">
    <source>
        <dbReference type="Proteomes" id="UP000237144"/>
    </source>
</evidence>
<proteinExistence type="inferred from homology"/>
<dbReference type="AlphaFoldDB" id="A0A2S5B901"/>
<feature type="compositionally biased region" description="Basic and acidic residues" evidence="2">
    <location>
        <begin position="10"/>
        <end position="23"/>
    </location>
</feature>
<dbReference type="OrthoDB" id="247013at2759"/>
<feature type="compositionally biased region" description="Basic and acidic residues" evidence="2">
    <location>
        <begin position="235"/>
        <end position="257"/>
    </location>
</feature>
<reference evidence="3 4" key="1">
    <citation type="journal article" date="2018" name="Front. Microbiol.">
        <title>Prospects for Fungal Bioremediation of Acidic Radioactive Waste Sites: Characterization and Genome Sequence of Rhodotorula taiwanensis MD1149.</title>
        <authorList>
            <person name="Tkavc R."/>
            <person name="Matrosova V.Y."/>
            <person name="Grichenko O.E."/>
            <person name="Gostincar C."/>
            <person name="Volpe R.P."/>
            <person name="Klimenkova P."/>
            <person name="Gaidamakova E.K."/>
            <person name="Zhou C.E."/>
            <person name="Stewart B.J."/>
            <person name="Lyman M.G."/>
            <person name="Malfatti S.A."/>
            <person name="Rubinfeld B."/>
            <person name="Courtot M."/>
            <person name="Singh J."/>
            <person name="Dalgard C.L."/>
            <person name="Hamilton T."/>
            <person name="Frey K.G."/>
            <person name="Gunde-Cimerman N."/>
            <person name="Dugan L."/>
            <person name="Daly M.J."/>
        </authorList>
    </citation>
    <scope>NUCLEOTIDE SEQUENCE [LARGE SCALE GENOMIC DNA]</scope>
    <source>
        <strain evidence="3 4">MD1149</strain>
    </source>
</reference>
<feature type="compositionally biased region" description="Basic and acidic residues" evidence="2">
    <location>
        <begin position="337"/>
        <end position="349"/>
    </location>
</feature>
<dbReference type="PANTHER" id="PTHR12775">
    <property type="entry name" value="PROTEIN C20ORF43 HOMOLOG"/>
    <property type="match status" value="1"/>
</dbReference>
<dbReference type="GO" id="GO:0006274">
    <property type="term" value="P:DNA replication termination"/>
    <property type="evidence" value="ECO:0007669"/>
    <property type="project" value="TreeGrafter"/>
</dbReference>
<gene>
    <name evidence="3" type="ORF">BMF94_3580</name>
</gene>
<dbReference type="Pfam" id="PF04641">
    <property type="entry name" value="Rtf2"/>
    <property type="match status" value="1"/>
</dbReference>
<dbReference type="CDD" id="cd16653">
    <property type="entry name" value="RING-like_Rtf2"/>
    <property type="match status" value="1"/>
</dbReference>
<keyword evidence="4" id="KW-1185">Reference proteome</keyword>
<evidence type="ECO:0000313" key="3">
    <source>
        <dbReference type="EMBL" id="POY73247.1"/>
    </source>
</evidence>
<feature type="region of interest" description="Disordered" evidence="2">
    <location>
        <begin position="235"/>
        <end position="304"/>
    </location>
</feature>
<feature type="compositionally biased region" description="Gly residues" evidence="2">
    <location>
        <begin position="115"/>
        <end position="127"/>
    </location>
</feature>
<evidence type="ECO:0000256" key="2">
    <source>
        <dbReference type="SAM" id="MobiDB-lite"/>
    </source>
</evidence>
<dbReference type="GO" id="GO:0005634">
    <property type="term" value="C:nucleus"/>
    <property type="evidence" value="ECO:0007669"/>
    <property type="project" value="TreeGrafter"/>
</dbReference>
<protein>
    <submittedName>
        <fullName evidence="3">Uncharacterized protein</fullName>
    </submittedName>
</protein>
<dbReference type="EMBL" id="PJQD01000038">
    <property type="protein sequence ID" value="POY73247.1"/>
    <property type="molecule type" value="Genomic_DNA"/>
</dbReference>
<dbReference type="Proteomes" id="UP000237144">
    <property type="component" value="Unassembled WGS sequence"/>
</dbReference>
<accession>A0A2S5B901</accession>
<feature type="region of interest" description="Disordered" evidence="2">
    <location>
        <begin position="320"/>
        <end position="361"/>
    </location>
</feature>
<sequence>MGNDGGSIPKRSELIRTKQTRARENDADRIRQLWAFCALSKQPLQQPVVSCPLGRLYNKEAVIAYLLNPPTSAESQTPFGSDGQLVAGHIRSLKDVVTLSLTPNPNLDSNDSHDGNGGNGGGGGGGDQTLIGAANERDPPAPFVCPISLREMNGAVKFVYRKPCGCVVADSALREMRKSLERKNAAAARSTQAGAAAPPTAEDVDDDDETLVCPVDGARNKAGVVEEWVTINPKEDELDLMRERFEARKRQEKEDRKAAKKRKNGAGGAVADGDAAGDEPKAKKSKAADAAAAHQKVASAPAIKAGATVSGLSATLAAKLAEQKKQQSPAIASLYTKKTDNEMKDKDGRSNWMTIGSYSRF</sequence>
<dbReference type="STRING" id="741276.A0A2S5B901"/>
<feature type="region of interest" description="Disordered" evidence="2">
    <location>
        <begin position="183"/>
        <end position="214"/>
    </location>
</feature>
<feature type="compositionally biased region" description="Low complexity" evidence="2">
    <location>
        <begin position="288"/>
        <end position="302"/>
    </location>
</feature>
<dbReference type="PANTHER" id="PTHR12775:SF0">
    <property type="entry name" value="REPLICATION TERMINATION FACTOR 2"/>
    <property type="match status" value="1"/>
</dbReference>